<feature type="compositionally biased region" description="Acidic residues" evidence="2">
    <location>
        <begin position="393"/>
        <end position="406"/>
    </location>
</feature>
<evidence type="ECO:0000256" key="2">
    <source>
        <dbReference type="SAM" id="MobiDB-lite"/>
    </source>
</evidence>
<gene>
    <name evidence="4" type="ORF">C8A05DRAFT_45872</name>
</gene>
<keyword evidence="5" id="KW-1185">Reference proteome</keyword>
<dbReference type="AlphaFoldDB" id="A0AAN6MGE6"/>
<feature type="coiled-coil region" evidence="1">
    <location>
        <begin position="308"/>
        <end position="349"/>
    </location>
</feature>
<keyword evidence="1" id="KW-0175">Coiled coil</keyword>
<reference evidence="4" key="2">
    <citation type="submission" date="2023-05" db="EMBL/GenBank/DDBJ databases">
        <authorList>
            <consortium name="Lawrence Berkeley National Laboratory"/>
            <person name="Steindorff A."/>
            <person name="Hensen N."/>
            <person name="Bonometti L."/>
            <person name="Westerberg I."/>
            <person name="Brannstrom I.O."/>
            <person name="Guillou S."/>
            <person name="Cros-Aarteil S."/>
            <person name="Calhoun S."/>
            <person name="Haridas S."/>
            <person name="Kuo A."/>
            <person name="Mondo S."/>
            <person name="Pangilinan J."/>
            <person name="Riley R."/>
            <person name="Labutti K."/>
            <person name="Andreopoulos B."/>
            <person name="Lipzen A."/>
            <person name="Chen C."/>
            <person name="Yanf M."/>
            <person name="Daum C."/>
            <person name="Ng V."/>
            <person name="Clum A."/>
            <person name="Ohm R."/>
            <person name="Martin F."/>
            <person name="Silar P."/>
            <person name="Natvig D."/>
            <person name="Lalanne C."/>
            <person name="Gautier V."/>
            <person name="Ament-Velasquez S.L."/>
            <person name="Kruys A."/>
            <person name="Hutchinson M.I."/>
            <person name="Powell A.J."/>
            <person name="Barry K."/>
            <person name="Miller A.N."/>
            <person name="Grigoriev I.V."/>
            <person name="Debuchy R."/>
            <person name="Gladieux P."/>
            <person name="Thoren M.H."/>
            <person name="Johannesson H."/>
        </authorList>
    </citation>
    <scope>NUCLEOTIDE SEQUENCE</scope>
    <source>
        <strain evidence="4">CBS 103.79</strain>
    </source>
</reference>
<evidence type="ECO:0000256" key="1">
    <source>
        <dbReference type="SAM" id="Coils"/>
    </source>
</evidence>
<dbReference type="EMBL" id="MU855691">
    <property type="protein sequence ID" value="KAK3900255.1"/>
    <property type="molecule type" value="Genomic_DNA"/>
</dbReference>
<dbReference type="PANTHER" id="PTHR36681">
    <property type="entry name" value="NUCLEAR GTPASE, GERMINAL CENTER-ASSOCIATED, TANDEM DUPLICATE 3"/>
    <property type="match status" value="1"/>
</dbReference>
<dbReference type="InterPro" id="IPR045063">
    <property type="entry name" value="Dynamin_N"/>
</dbReference>
<dbReference type="Pfam" id="PF00350">
    <property type="entry name" value="Dynamin_N"/>
    <property type="match status" value="1"/>
</dbReference>
<dbReference type="Proteomes" id="UP001303889">
    <property type="component" value="Unassembled WGS sequence"/>
</dbReference>
<dbReference type="PANTHER" id="PTHR36681:SF3">
    <property type="entry name" value="NUCLEAR GTPASE, GERMINAL CENTER-ASSOCIATED, TANDEM DUPLICATE 3"/>
    <property type="match status" value="1"/>
</dbReference>
<organism evidence="4 5">
    <name type="scientific">Staphylotrichum tortipilum</name>
    <dbReference type="NCBI Taxonomy" id="2831512"/>
    <lineage>
        <taxon>Eukaryota</taxon>
        <taxon>Fungi</taxon>
        <taxon>Dikarya</taxon>
        <taxon>Ascomycota</taxon>
        <taxon>Pezizomycotina</taxon>
        <taxon>Sordariomycetes</taxon>
        <taxon>Sordariomycetidae</taxon>
        <taxon>Sordariales</taxon>
        <taxon>Chaetomiaceae</taxon>
        <taxon>Staphylotrichum</taxon>
    </lineage>
</organism>
<feature type="domain" description="Dynamin N-terminal" evidence="3">
    <location>
        <begin position="66"/>
        <end position="258"/>
    </location>
</feature>
<dbReference type="Gene3D" id="3.40.50.300">
    <property type="entry name" value="P-loop containing nucleotide triphosphate hydrolases"/>
    <property type="match status" value="1"/>
</dbReference>
<reference evidence="4" key="1">
    <citation type="journal article" date="2023" name="Mol. Phylogenet. Evol.">
        <title>Genome-scale phylogeny and comparative genomics of the fungal order Sordariales.</title>
        <authorList>
            <person name="Hensen N."/>
            <person name="Bonometti L."/>
            <person name="Westerberg I."/>
            <person name="Brannstrom I.O."/>
            <person name="Guillou S."/>
            <person name="Cros-Aarteil S."/>
            <person name="Calhoun S."/>
            <person name="Haridas S."/>
            <person name="Kuo A."/>
            <person name="Mondo S."/>
            <person name="Pangilinan J."/>
            <person name="Riley R."/>
            <person name="LaButti K."/>
            <person name="Andreopoulos B."/>
            <person name="Lipzen A."/>
            <person name="Chen C."/>
            <person name="Yan M."/>
            <person name="Daum C."/>
            <person name="Ng V."/>
            <person name="Clum A."/>
            <person name="Steindorff A."/>
            <person name="Ohm R.A."/>
            <person name="Martin F."/>
            <person name="Silar P."/>
            <person name="Natvig D.O."/>
            <person name="Lalanne C."/>
            <person name="Gautier V."/>
            <person name="Ament-Velasquez S.L."/>
            <person name="Kruys A."/>
            <person name="Hutchinson M.I."/>
            <person name="Powell A.J."/>
            <person name="Barry K."/>
            <person name="Miller A.N."/>
            <person name="Grigoriev I.V."/>
            <person name="Debuchy R."/>
            <person name="Gladieux P."/>
            <person name="Hiltunen Thoren M."/>
            <person name="Johannesson H."/>
        </authorList>
    </citation>
    <scope>NUCLEOTIDE SEQUENCE</scope>
    <source>
        <strain evidence="4">CBS 103.79</strain>
    </source>
</reference>
<protein>
    <recommendedName>
        <fullName evidence="3">Dynamin N-terminal domain-containing protein</fullName>
    </recommendedName>
</protein>
<sequence>MELGQLRELVLNGCPAKLEAGVEVGLRILSDTTEAFADAMTLPEMAGWLKSGDDLRAQAFVNRVVVGVVGSTGTGKSLVINAVLDEECLVPTNCMRACTAVITEIAYNNSDIEDQKYRAEIELRVMFADVSGEPNTVGTNAPKSESEVGIAYHKIRAVYPFLTHEKAAASPTSADFPSLLAEFVDSKDKSGSALQVVKVFVKSPILESGLVLVDLVTGVHESNTARSAVASKYIEHCSGLWIVAPITRAVDDKVAQTLLGDSFKRQLQIDGMYDSVTVICSKADDISLTEALKRFPNEGAPKRLHALSEQREQERDELDANLGEVKDKMSSLEDEISERRTEIQSLKASMSVADDEDDDVVVCTPSKSRKRATRMASAKVRKHQRRLKANLAEESESTLDEVEFESEGSSRRSASQLEALRQLAIPQHKKLKELRTEHKSLKAEMRHACIKYRNDYSRPVIQDQLAEVMRETDQQNAADDDENFDPSQVHRDYKGIAKTLPVFCVSSKTYQKLSGRLENDDRVAGFARVEDTEIPALQMHALSRARPLVSSDQPLQLADCLREKETQSFNLALEELKMTMAQFMETIAAHMVQKLDQGAAVAADSAVAIVNSWICSKDEGELHYQTFRATCVRDGVFNGAKGLLNFNEALADPMIKHIARRWESILCTHLPNHLDALGKHHCQALRRFRVKMAETSRLGAAPSFGLAARQVKNLEASMSYVKGRQSRVLVPVVARDMRECSARCMAECGPGCFKHIKTHILTHISTALGTMFLSASRQMQKHLRRTLETILVAKADRAAALVERDYGALLASQNVFEAVAASREGVRKVLKGVDRRFETVLHPRPEQAGPVRMEIDLEEPVGRDAQMVGAEGEAAGVERG</sequence>
<feature type="region of interest" description="Disordered" evidence="2">
    <location>
        <begin position="385"/>
        <end position="415"/>
    </location>
</feature>
<dbReference type="SUPFAM" id="SSF52540">
    <property type="entry name" value="P-loop containing nucleoside triphosphate hydrolases"/>
    <property type="match status" value="1"/>
</dbReference>
<name>A0AAN6MGE6_9PEZI</name>
<evidence type="ECO:0000259" key="3">
    <source>
        <dbReference type="Pfam" id="PF00350"/>
    </source>
</evidence>
<proteinExistence type="predicted"/>
<comment type="caution">
    <text evidence="4">The sequence shown here is derived from an EMBL/GenBank/DDBJ whole genome shotgun (WGS) entry which is preliminary data.</text>
</comment>
<evidence type="ECO:0000313" key="4">
    <source>
        <dbReference type="EMBL" id="KAK3900255.1"/>
    </source>
</evidence>
<accession>A0AAN6MGE6</accession>
<dbReference type="InterPro" id="IPR027417">
    <property type="entry name" value="P-loop_NTPase"/>
</dbReference>
<evidence type="ECO:0000313" key="5">
    <source>
        <dbReference type="Proteomes" id="UP001303889"/>
    </source>
</evidence>